<keyword evidence="3" id="KW-1185">Reference proteome</keyword>
<name>A0ABP7JBM0_9ACTN</name>
<evidence type="ECO:0000313" key="2">
    <source>
        <dbReference type="EMBL" id="GAA3839175.1"/>
    </source>
</evidence>
<proteinExistence type="predicted"/>
<keyword evidence="1" id="KW-0812">Transmembrane</keyword>
<dbReference type="EMBL" id="BAABDE010000038">
    <property type="protein sequence ID" value="GAA3839175.1"/>
    <property type="molecule type" value="Genomic_DNA"/>
</dbReference>
<dbReference type="RefSeq" id="WP_275779856.1">
    <property type="nucleotide sequence ID" value="NZ_BAABDE010000038.1"/>
</dbReference>
<protein>
    <recommendedName>
        <fullName evidence="4">PrgI family protein</fullName>
    </recommendedName>
</protein>
<evidence type="ECO:0000313" key="3">
    <source>
        <dbReference type="Proteomes" id="UP001501009"/>
    </source>
</evidence>
<feature type="transmembrane region" description="Helical" evidence="1">
    <location>
        <begin position="21"/>
        <end position="40"/>
    </location>
</feature>
<sequence length="353" mass="37923">MTQPVRIPADVDREDTVLANLTARQLLILTVTGTVLYGLWSLTRHTVPLVVFLVVALPVAATATLLALGHRDGLPLDRLALAAVRQHLAPRHRITAPEGVPQPPAWLQARIVGQEPGQPHTPSAAAPQLPAQEVTETGLVDLGTDGLAVLAVCGTVNFALRTPTEQEALISAFGSYLHSLTAPVQILVRAERLDLSGQVAQLRAYAEQLPHPALETAAREHADYLEQLAHEANLLRRQVLLVLREPLRSVSPEDNPSPFTVLTRRTTKPRDIPSSRSLQRSAEARLLRRLTEASELLGPTGIAVSPLDSMRATAVLTTACNPDSLVPPSPAIAAAADVITSPSPYHREEVDPP</sequence>
<accession>A0ABP7JBM0</accession>
<keyword evidence="1" id="KW-1133">Transmembrane helix</keyword>
<dbReference type="Proteomes" id="UP001501009">
    <property type="component" value="Unassembled WGS sequence"/>
</dbReference>
<evidence type="ECO:0008006" key="4">
    <source>
        <dbReference type="Google" id="ProtNLM"/>
    </source>
</evidence>
<organism evidence="2 3">
    <name type="scientific">Streptomyces coacervatus</name>
    <dbReference type="NCBI Taxonomy" id="647381"/>
    <lineage>
        <taxon>Bacteria</taxon>
        <taxon>Bacillati</taxon>
        <taxon>Actinomycetota</taxon>
        <taxon>Actinomycetes</taxon>
        <taxon>Kitasatosporales</taxon>
        <taxon>Streptomycetaceae</taxon>
        <taxon>Streptomyces</taxon>
    </lineage>
</organism>
<dbReference type="Pfam" id="PF12666">
    <property type="entry name" value="PrgI"/>
    <property type="match status" value="1"/>
</dbReference>
<dbReference type="InterPro" id="IPR024414">
    <property type="entry name" value="Uncharacterised_PrgI"/>
</dbReference>
<keyword evidence="1" id="KW-0472">Membrane</keyword>
<evidence type="ECO:0000256" key="1">
    <source>
        <dbReference type="SAM" id="Phobius"/>
    </source>
</evidence>
<feature type="transmembrane region" description="Helical" evidence="1">
    <location>
        <begin position="46"/>
        <end position="68"/>
    </location>
</feature>
<reference evidence="3" key="1">
    <citation type="journal article" date="2019" name="Int. J. Syst. Evol. Microbiol.">
        <title>The Global Catalogue of Microorganisms (GCM) 10K type strain sequencing project: providing services to taxonomists for standard genome sequencing and annotation.</title>
        <authorList>
            <consortium name="The Broad Institute Genomics Platform"/>
            <consortium name="The Broad Institute Genome Sequencing Center for Infectious Disease"/>
            <person name="Wu L."/>
            <person name="Ma J."/>
        </authorList>
    </citation>
    <scope>NUCLEOTIDE SEQUENCE [LARGE SCALE GENOMIC DNA]</scope>
    <source>
        <strain evidence="3">JCM 17138</strain>
    </source>
</reference>
<gene>
    <name evidence="2" type="ORF">GCM10022403_084340</name>
</gene>
<comment type="caution">
    <text evidence="2">The sequence shown here is derived from an EMBL/GenBank/DDBJ whole genome shotgun (WGS) entry which is preliminary data.</text>
</comment>